<evidence type="ECO:0000256" key="4">
    <source>
        <dbReference type="RuleBase" id="RU003888"/>
    </source>
</evidence>
<dbReference type="PANTHER" id="PTHR12934:SF11">
    <property type="entry name" value="LARGE RIBOSOMAL SUBUNIT PROTEIN UL15M"/>
    <property type="match status" value="1"/>
</dbReference>
<evidence type="ECO:0000256" key="2">
    <source>
        <dbReference type="ARBA" id="ARBA00022980"/>
    </source>
</evidence>
<evidence type="ECO:0000256" key="5">
    <source>
        <dbReference type="SAM" id="MobiDB-lite"/>
    </source>
</evidence>
<feature type="compositionally biased region" description="Basic residues" evidence="5">
    <location>
        <begin position="121"/>
        <end position="133"/>
    </location>
</feature>
<dbReference type="PANTHER" id="PTHR12934">
    <property type="entry name" value="50S RIBOSOMAL PROTEIN L15"/>
    <property type="match status" value="1"/>
</dbReference>
<dbReference type="InterPro" id="IPR030878">
    <property type="entry name" value="Ribosomal_uL15"/>
</dbReference>
<dbReference type="InterPro" id="IPR001196">
    <property type="entry name" value="Ribosomal_uL15_CS"/>
</dbReference>
<organism evidence="7 8">
    <name type="scientific">Chloropicon primus</name>
    <dbReference type="NCBI Taxonomy" id="1764295"/>
    <lineage>
        <taxon>Eukaryota</taxon>
        <taxon>Viridiplantae</taxon>
        <taxon>Chlorophyta</taxon>
        <taxon>Chloropicophyceae</taxon>
        <taxon>Chloropicales</taxon>
        <taxon>Chloropicaceae</taxon>
        <taxon>Chloropicon</taxon>
    </lineage>
</organism>
<evidence type="ECO:0000313" key="8">
    <source>
        <dbReference type="Proteomes" id="UP000316726"/>
    </source>
</evidence>
<reference evidence="7 8" key="1">
    <citation type="submission" date="2018-07" db="EMBL/GenBank/DDBJ databases">
        <title>The complete nuclear genome of the prasinophyte Chloropicon primus (CCMP1205).</title>
        <authorList>
            <person name="Pombert J.-F."/>
            <person name="Otis C."/>
            <person name="Turmel M."/>
            <person name="Lemieux C."/>
        </authorList>
    </citation>
    <scope>NUCLEOTIDE SEQUENCE [LARGE SCALE GENOMIC DNA]</scope>
    <source>
        <strain evidence="7 8">CCMP1205</strain>
    </source>
</reference>
<evidence type="ECO:0000259" key="6">
    <source>
        <dbReference type="Pfam" id="PF00828"/>
    </source>
</evidence>
<dbReference type="InterPro" id="IPR021131">
    <property type="entry name" value="Ribosomal_uL15/eL18"/>
</dbReference>
<comment type="similarity">
    <text evidence="1 4">Belongs to the universal ribosomal protein uL15 family.</text>
</comment>
<dbReference type="PROSITE" id="PS00475">
    <property type="entry name" value="RIBOSOMAL_L15"/>
    <property type="match status" value="1"/>
</dbReference>
<dbReference type="GO" id="GO:0006412">
    <property type="term" value="P:translation"/>
    <property type="evidence" value="ECO:0007669"/>
    <property type="project" value="InterPro"/>
</dbReference>
<feature type="region of interest" description="Disordered" evidence="5">
    <location>
        <begin position="94"/>
        <end position="143"/>
    </location>
</feature>
<evidence type="ECO:0000313" key="7">
    <source>
        <dbReference type="EMBL" id="QDZ18041.1"/>
    </source>
</evidence>
<dbReference type="Pfam" id="PF00828">
    <property type="entry name" value="Ribosomal_L27A"/>
    <property type="match status" value="1"/>
</dbReference>
<dbReference type="Gene3D" id="3.100.10.10">
    <property type="match status" value="1"/>
</dbReference>
<feature type="domain" description="Large ribosomal subunit protein uL15/eL18" evidence="6">
    <location>
        <begin position="166"/>
        <end position="241"/>
    </location>
</feature>
<dbReference type="NCBIfam" id="TIGR01071">
    <property type="entry name" value="rplO_bact"/>
    <property type="match status" value="1"/>
</dbReference>
<dbReference type="InterPro" id="IPR005749">
    <property type="entry name" value="Ribosomal_uL15_bac-type"/>
</dbReference>
<evidence type="ECO:0000256" key="1">
    <source>
        <dbReference type="ARBA" id="ARBA00007320"/>
    </source>
</evidence>
<keyword evidence="3 4" id="KW-0687">Ribonucleoprotein</keyword>
<dbReference type="GO" id="GO:0005762">
    <property type="term" value="C:mitochondrial large ribosomal subunit"/>
    <property type="evidence" value="ECO:0007669"/>
    <property type="project" value="TreeGrafter"/>
</dbReference>
<dbReference type="AlphaFoldDB" id="A0A5B8MCX2"/>
<dbReference type="InterPro" id="IPR036227">
    <property type="entry name" value="Ribosomal_uL15/eL18_sf"/>
</dbReference>
<evidence type="ECO:0000256" key="3">
    <source>
        <dbReference type="ARBA" id="ARBA00023274"/>
    </source>
</evidence>
<protein>
    <submittedName>
        <fullName evidence="7">Ribosomal protein L15</fullName>
    </submittedName>
</protein>
<dbReference type="STRING" id="1764295.A0A5B8MCX2"/>
<gene>
    <name evidence="7" type="ORF">A3770_01p05590</name>
</gene>
<proteinExistence type="inferred from homology"/>
<dbReference type="HAMAP" id="MF_01341">
    <property type="entry name" value="Ribosomal_uL15"/>
    <property type="match status" value="1"/>
</dbReference>
<dbReference type="OrthoDB" id="361383at2759"/>
<sequence>MLVRGLGRVCLRGRWGAEGAKVGTGGLRGWCVAATSGQTVKLSPGPRQDEEGTSSFLLTRQWGLWSSAGYSTAAAAAAAVPSFPGASEPLKLNNISDNKGARRKRKRVGRGIGSGWGKTCGRGHKGQKARSGGRPRLGFEGGQTPLRLRLPKRGFHNPHKREYQWLNLYKLSSWIRQGRIDPTKLITMKTLRDTGVVGNKIKDGVKLLGAGHAKFNHKISIEVSSCSELAREAIEKQGGQVQLVYYNKLGLKALMKPWRFEVTPFPARPPPKLRYLFEYVGRLPEPDTPITK</sequence>
<accession>A0A5B8MCX2</accession>
<dbReference type="Proteomes" id="UP000316726">
    <property type="component" value="Chromosome 1"/>
</dbReference>
<name>A0A5B8MCX2_9CHLO</name>
<dbReference type="GO" id="GO:0003735">
    <property type="term" value="F:structural constituent of ribosome"/>
    <property type="evidence" value="ECO:0007669"/>
    <property type="project" value="InterPro"/>
</dbReference>
<dbReference type="EMBL" id="CP031034">
    <property type="protein sequence ID" value="QDZ18041.1"/>
    <property type="molecule type" value="Genomic_DNA"/>
</dbReference>
<keyword evidence="2 4" id="KW-0689">Ribosomal protein</keyword>
<keyword evidence="8" id="KW-1185">Reference proteome</keyword>
<feature type="compositionally biased region" description="Gly residues" evidence="5">
    <location>
        <begin position="110"/>
        <end position="120"/>
    </location>
</feature>
<dbReference type="SUPFAM" id="SSF52080">
    <property type="entry name" value="Ribosomal proteins L15p and L18e"/>
    <property type="match status" value="1"/>
</dbReference>